<keyword evidence="2 11" id="KW-1003">Cell membrane</keyword>
<name>A0A916XVY4_9FLAO</name>
<keyword evidence="8 11" id="KW-0407">Ion channel</keyword>
<evidence type="ECO:0000256" key="5">
    <source>
        <dbReference type="ARBA" id="ARBA00022989"/>
    </source>
</evidence>
<keyword evidence="3" id="KW-0997">Cell inner membrane</keyword>
<keyword evidence="7 11" id="KW-0472">Membrane</keyword>
<comment type="catalytic activity">
    <reaction evidence="10">
        <text>fluoride(in) = fluoride(out)</text>
        <dbReference type="Rhea" id="RHEA:76159"/>
        <dbReference type="ChEBI" id="CHEBI:17051"/>
    </reaction>
    <physiologicalReaction direction="left-to-right" evidence="10">
        <dbReference type="Rhea" id="RHEA:76160"/>
    </physiologicalReaction>
</comment>
<sequence length="122" mass="13442">MKTLLLIFLGGGIGSVFRYATSLFVQKFYTGIIPYATFITNILGCFLIGLFVGFLEKKHGLNSDLKYLFITGFCGGYTTFSAFGIENFNLLQTQNTAIAFVYIGSSILFGLAAVWLGLFIMK</sequence>
<evidence type="ECO:0000256" key="1">
    <source>
        <dbReference type="ARBA" id="ARBA00004651"/>
    </source>
</evidence>
<dbReference type="PANTHER" id="PTHR28259">
    <property type="entry name" value="FLUORIDE EXPORT PROTEIN 1-RELATED"/>
    <property type="match status" value="1"/>
</dbReference>
<dbReference type="PANTHER" id="PTHR28259:SF1">
    <property type="entry name" value="FLUORIDE EXPORT PROTEIN 1-RELATED"/>
    <property type="match status" value="1"/>
</dbReference>
<evidence type="ECO:0000256" key="3">
    <source>
        <dbReference type="ARBA" id="ARBA00022519"/>
    </source>
</evidence>
<dbReference type="GO" id="GO:0005886">
    <property type="term" value="C:plasma membrane"/>
    <property type="evidence" value="ECO:0007669"/>
    <property type="project" value="UniProtKB-SubCell"/>
</dbReference>
<evidence type="ECO:0000256" key="10">
    <source>
        <dbReference type="ARBA" id="ARBA00035585"/>
    </source>
</evidence>
<evidence type="ECO:0000313" key="12">
    <source>
        <dbReference type="EMBL" id="GGD16322.1"/>
    </source>
</evidence>
<reference evidence="12" key="2">
    <citation type="submission" date="2020-09" db="EMBL/GenBank/DDBJ databases">
        <authorList>
            <person name="Sun Q."/>
            <person name="Zhou Y."/>
        </authorList>
    </citation>
    <scope>NUCLEOTIDE SEQUENCE</scope>
    <source>
        <strain evidence="12">CGMCC 1.12506</strain>
    </source>
</reference>
<comment type="activity regulation">
    <text evidence="11">Na(+) is not transported, but it plays an essential structural role and its presence is essential for fluoride channel function.</text>
</comment>
<dbReference type="GO" id="GO:0140114">
    <property type="term" value="P:cellular detoxification of fluoride"/>
    <property type="evidence" value="ECO:0007669"/>
    <property type="project" value="UniProtKB-UniRule"/>
</dbReference>
<evidence type="ECO:0000256" key="8">
    <source>
        <dbReference type="ARBA" id="ARBA00023303"/>
    </source>
</evidence>
<feature type="transmembrane region" description="Helical" evidence="11">
    <location>
        <begin position="28"/>
        <end position="55"/>
    </location>
</feature>
<dbReference type="HAMAP" id="MF_00454">
    <property type="entry name" value="FluC"/>
    <property type="match status" value="1"/>
</dbReference>
<organism evidence="12 13">
    <name type="scientific">Flavobacterium orientale</name>
    <dbReference type="NCBI Taxonomy" id="1756020"/>
    <lineage>
        <taxon>Bacteria</taxon>
        <taxon>Pseudomonadati</taxon>
        <taxon>Bacteroidota</taxon>
        <taxon>Flavobacteriia</taxon>
        <taxon>Flavobacteriales</taxon>
        <taxon>Flavobacteriaceae</taxon>
        <taxon>Flavobacterium</taxon>
    </lineage>
</organism>
<dbReference type="InterPro" id="IPR003691">
    <property type="entry name" value="FluC"/>
</dbReference>
<dbReference type="GO" id="GO:0062054">
    <property type="term" value="F:fluoride channel activity"/>
    <property type="evidence" value="ECO:0007669"/>
    <property type="project" value="UniProtKB-UniRule"/>
</dbReference>
<evidence type="ECO:0000256" key="11">
    <source>
        <dbReference type="HAMAP-Rule" id="MF_00454"/>
    </source>
</evidence>
<keyword evidence="11" id="KW-0915">Sodium</keyword>
<keyword evidence="6 11" id="KW-0406">Ion transport</keyword>
<gene>
    <name evidence="11 12" type="primary">crcB</name>
    <name evidence="11" type="synonym">fluC</name>
    <name evidence="12" type="ORF">GCM10011343_04030</name>
</gene>
<evidence type="ECO:0000256" key="7">
    <source>
        <dbReference type="ARBA" id="ARBA00023136"/>
    </source>
</evidence>
<keyword evidence="5 11" id="KW-1133">Transmembrane helix</keyword>
<dbReference type="GO" id="GO:0046872">
    <property type="term" value="F:metal ion binding"/>
    <property type="evidence" value="ECO:0007669"/>
    <property type="project" value="UniProtKB-KW"/>
</dbReference>
<evidence type="ECO:0000313" key="13">
    <source>
        <dbReference type="Proteomes" id="UP000625735"/>
    </source>
</evidence>
<reference evidence="12" key="1">
    <citation type="journal article" date="2014" name="Int. J. Syst. Evol. Microbiol.">
        <title>Complete genome sequence of Corynebacterium casei LMG S-19264T (=DSM 44701T), isolated from a smear-ripened cheese.</title>
        <authorList>
            <consortium name="US DOE Joint Genome Institute (JGI-PGF)"/>
            <person name="Walter F."/>
            <person name="Albersmeier A."/>
            <person name="Kalinowski J."/>
            <person name="Ruckert C."/>
        </authorList>
    </citation>
    <scope>NUCLEOTIDE SEQUENCE</scope>
    <source>
        <strain evidence="12">CGMCC 1.12506</strain>
    </source>
</reference>
<dbReference type="RefSeq" id="WP_188360832.1">
    <property type="nucleotide sequence ID" value="NZ_BMFG01000001.1"/>
</dbReference>
<keyword evidence="4 11" id="KW-0812">Transmembrane</keyword>
<keyword evidence="11" id="KW-0479">Metal-binding</keyword>
<accession>A0A916XVY4</accession>
<evidence type="ECO:0000256" key="6">
    <source>
        <dbReference type="ARBA" id="ARBA00023065"/>
    </source>
</evidence>
<comment type="function">
    <text evidence="11">Fluoride-specific ion channel. Important for reducing fluoride concentration in the cell, thus reducing its toxicity.</text>
</comment>
<protein>
    <recommendedName>
        <fullName evidence="11">Fluoride-specific ion channel FluC</fullName>
    </recommendedName>
</protein>
<keyword evidence="11" id="KW-0813">Transport</keyword>
<dbReference type="EMBL" id="BMFG01000001">
    <property type="protein sequence ID" value="GGD16322.1"/>
    <property type="molecule type" value="Genomic_DNA"/>
</dbReference>
<evidence type="ECO:0000256" key="4">
    <source>
        <dbReference type="ARBA" id="ARBA00022692"/>
    </source>
</evidence>
<comment type="subcellular location">
    <subcellularLocation>
        <location evidence="1 11">Cell membrane</location>
        <topology evidence="1 11">Multi-pass membrane protein</topology>
    </subcellularLocation>
</comment>
<dbReference type="AlphaFoldDB" id="A0A916XVY4"/>
<dbReference type="NCBIfam" id="TIGR00494">
    <property type="entry name" value="crcB"/>
    <property type="match status" value="1"/>
</dbReference>
<feature type="binding site" evidence="11">
    <location>
        <position position="75"/>
    </location>
    <ligand>
        <name>Na(+)</name>
        <dbReference type="ChEBI" id="CHEBI:29101"/>
        <note>structural</note>
    </ligand>
</feature>
<proteinExistence type="inferred from homology"/>
<evidence type="ECO:0000256" key="2">
    <source>
        <dbReference type="ARBA" id="ARBA00022475"/>
    </source>
</evidence>
<dbReference type="Proteomes" id="UP000625735">
    <property type="component" value="Unassembled WGS sequence"/>
</dbReference>
<comment type="similarity">
    <text evidence="9 11">Belongs to the fluoride channel Fluc/FEX (TC 1.A.43) family.</text>
</comment>
<evidence type="ECO:0000256" key="9">
    <source>
        <dbReference type="ARBA" id="ARBA00035120"/>
    </source>
</evidence>
<comment type="caution">
    <text evidence="12">The sequence shown here is derived from an EMBL/GenBank/DDBJ whole genome shotgun (WGS) entry which is preliminary data.</text>
</comment>
<feature type="transmembrane region" description="Helical" evidence="11">
    <location>
        <begin position="67"/>
        <end position="85"/>
    </location>
</feature>
<feature type="transmembrane region" description="Helical" evidence="11">
    <location>
        <begin position="97"/>
        <end position="121"/>
    </location>
</feature>
<feature type="binding site" evidence="11">
    <location>
        <position position="78"/>
    </location>
    <ligand>
        <name>Na(+)</name>
        <dbReference type="ChEBI" id="CHEBI:29101"/>
        <note>structural</note>
    </ligand>
</feature>
<keyword evidence="13" id="KW-1185">Reference proteome</keyword>
<dbReference type="Pfam" id="PF02537">
    <property type="entry name" value="CRCB"/>
    <property type="match status" value="1"/>
</dbReference>